<keyword evidence="2" id="KW-1185">Reference proteome</keyword>
<reference evidence="1" key="1">
    <citation type="journal article" date="2017" name="Nature">
        <title>The sunflower genome provides insights into oil metabolism, flowering and Asterid evolution.</title>
        <authorList>
            <person name="Badouin H."/>
            <person name="Gouzy J."/>
            <person name="Grassa C.J."/>
            <person name="Murat F."/>
            <person name="Staton S.E."/>
            <person name="Cottret L."/>
            <person name="Lelandais-Briere C."/>
            <person name="Owens G.L."/>
            <person name="Carrere S."/>
            <person name="Mayjonade B."/>
            <person name="Legrand L."/>
            <person name="Gill N."/>
            <person name="Kane N.C."/>
            <person name="Bowers J.E."/>
            <person name="Hubner S."/>
            <person name="Bellec A."/>
            <person name="Berard A."/>
            <person name="Berges H."/>
            <person name="Blanchet N."/>
            <person name="Boniface M.C."/>
            <person name="Brunel D."/>
            <person name="Catrice O."/>
            <person name="Chaidir N."/>
            <person name="Claudel C."/>
            <person name="Donnadieu C."/>
            <person name="Faraut T."/>
            <person name="Fievet G."/>
            <person name="Helmstetter N."/>
            <person name="King M."/>
            <person name="Knapp S.J."/>
            <person name="Lai Z."/>
            <person name="Le Paslier M.C."/>
            <person name="Lippi Y."/>
            <person name="Lorenzon L."/>
            <person name="Mandel J.R."/>
            <person name="Marage G."/>
            <person name="Marchand G."/>
            <person name="Marquand E."/>
            <person name="Bret-Mestries E."/>
            <person name="Morien E."/>
            <person name="Nambeesan S."/>
            <person name="Nguyen T."/>
            <person name="Pegot-Espagnet P."/>
            <person name="Pouilly N."/>
            <person name="Raftis F."/>
            <person name="Sallet E."/>
            <person name="Schiex T."/>
            <person name="Thomas J."/>
            <person name="Vandecasteele C."/>
            <person name="Vares D."/>
            <person name="Vear F."/>
            <person name="Vautrin S."/>
            <person name="Crespi M."/>
            <person name="Mangin B."/>
            <person name="Burke J.M."/>
            <person name="Salse J."/>
            <person name="Munos S."/>
            <person name="Vincourt P."/>
            <person name="Rieseberg L.H."/>
            <person name="Langlade N.B."/>
        </authorList>
    </citation>
    <scope>NUCLEOTIDE SEQUENCE</scope>
    <source>
        <tissue evidence="1">Leaves</tissue>
    </source>
</reference>
<accession>A0A9K3P0P8</accession>
<reference evidence="1" key="2">
    <citation type="submission" date="2020-06" db="EMBL/GenBank/DDBJ databases">
        <title>Helianthus annuus Genome sequencing and assembly Release 2.</title>
        <authorList>
            <person name="Gouzy J."/>
            <person name="Langlade N."/>
            <person name="Munos S."/>
        </authorList>
    </citation>
    <scope>NUCLEOTIDE SEQUENCE</scope>
    <source>
        <tissue evidence="1">Leaves</tissue>
    </source>
</reference>
<dbReference type="Gramene" id="mRNA:HanXRQr2_Chr02g0080791">
    <property type="protein sequence ID" value="mRNA:HanXRQr2_Chr02g0080791"/>
    <property type="gene ID" value="HanXRQr2_Chr02g0080791"/>
</dbReference>
<dbReference type="Proteomes" id="UP000215914">
    <property type="component" value="Unassembled WGS sequence"/>
</dbReference>
<gene>
    <name evidence="1" type="ORF">HanXRQr2_Chr02g0080791</name>
</gene>
<dbReference type="EMBL" id="MNCJ02000317">
    <property type="protein sequence ID" value="KAF5819724.1"/>
    <property type="molecule type" value="Genomic_DNA"/>
</dbReference>
<evidence type="ECO:0000313" key="1">
    <source>
        <dbReference type="EMBL" id="KAF5819724.1"/>
    </source>
</evidence>
<proteinExistence type="predicted"/>
<sequence>MDLDKFLIPKNKSHVYPRGKTNVFCSEPSLSSIVVYDAMPKYKVDVGQSVLPKKKKAIRKSKVVMLVSDESQIAHRTCSKFTKKNEFVVVDSMTAAETISVSRKCSTLKRSKTVSFIEFTKVAENRMRLPSAVSNELALYVDSLRDVSIQNFRCELTNMKMIAEKNGDGYRYGFFKVVGFLEIKSHPVRRNSFL</sequence>
<organism evidence="1 2">
    <name type="scientific">Helianthus annuus</name>
    <name type="common">Common sunflower</name>
    <dbReference type="NCBI Taxonomy" id="4232"/>
    <lineage>
        <taxon>Eukaryota</taxon>
        <taxon>Viridiplantae</taxon>
        <taxon>Streptophyta</taxon>
        <taxon>Embryophyta</taxon>
        <taxon>Tracheophyta</taxon>
        <taxon>Spermatophyta</taxon>
        <taxon>Magnoliopsida</taxon>
        <taxon>eudicotyledons</taxon>
        <taxon>Gunneridae</taxon>
        <taxon>Pentapetalae</taxon>
        <taxon>asterids</taxon>
        <taxon>campanulids</taxon>
        <taxon>Asterales</taxon>
        <taxon>Asteraceae</taxon>
        <taxon>Asteroideae</taxon>
        <taxon>Heliantheae alliance</taxon>
        <taxon>Heliantheae</taxon>
        <taxon>Helianthus</taxon>
    </lineage>
</organism>
<evidence type="ECO:0000313" key="2">
    <source>
        <dbReference type="Proteomes" id="UP000215914"/>
    </source>
</evidence>
<name>A0A9K3P0P8_HELAN</name>
<comment type="caution">
    <text evidence="1">The sequence shown here is derived from an EMBL/GenBank/DDBJ whole genome shotgun (WGS) entry which is preliminary data.</text>
</comment>
<protein>
    <submittedName>
        <fullName evidence="1">Uncharacterized protein</fullName>
    </submittedName>
</protein>
<dbReference type="AlphaFoldDB" id="A0A9K3P0P8"/>